<organism evidence="10 11">
    <name type="scientific">Aliidiomarina haloalkalitolerans</name>
    <dbReference type="NCBI Taxonomy" id="859059"/>
    <lineage>
        <taxon>Bacteria</taxon>
        <taxon>Pseudomonadati</taxon>
        <taxon>Pseudomonadota</taxon>
        <taxon>Gammaproteobacteria</taxon>
        <taxon>Alteromonadales</taxon>
        <taxon>Idiomarinaceae</taxon>
        <taxon>Aliidiomarina</taxon>
    </lineage>
</organism>
<protein>
    <submittedName>
        <fullName evidence="10">Cytochrome c oxidase accessory protein CcoG</fullName>
    </submittedName>
</protein>
<name>A0A432VRW7_9GAMM</name>
<keyword evidence="8" id="KW-0472">Membrane</keyword>
<sequence>MAGFNVVDTKNGSQSPQNETSSEHHAQPITVQKAPPKKSVHIQKPDISKPPGKNHIYVREAEGKVETTRRVLGFALMALFVVLPWLTWNGEQAILFNIMEQRFRIFGMTLWPQDFTILAWIFMISAFALFLVTTLFGRVWCGFTCPQTTWTFIFMWFERKIEGGRHQRMKLDERPMDADKFLRKFAKHAIWIVVALLTAMTFVGYFTDIRALFTDFWLLNSSAWATGSVLFFTFATYGNAGWMREVMCTHMCPYARFQSAMFDKDTYIVAYNEERGEPRGPRKRKVDPASIGKGDCIDCNLCVQVCPTGIDIRNGLQYECINCGACVDACNDVMDKMGYPKQLISFTTQRRLEGGQTKVFRLKSVGYGTALIVLSALLVLDIILRIPLEFDVIRDRNTLYRVNAEGWVENVYTLRISNKSQEPQTFTISARGIEDIQWYGPHQIELAPESTESMPITLAVDPYFMDIPMKEVTFEIIADSDERISRRVKSNFIYR</sequence>
<dbReference type="SUPFAM" id="SSF54862">
    <property type="entry name" value="4Fe-4S ferredoxins"/>
    <property type="match status" value="1"/>
</dbReference>
<evidence type="ECO:0000256" key="8">
    <source>
        <dbReference type="SAM" id="Phobius"/>
    </source>
</evidence>
<dbReference type="PROSITE" id="PS51379">
    <property type="entry name" value="4FE4S_FER_2"/>
    <property type="match status" value="1"/>
</dbReference>
<dbReference type="InterPro" id="IPR051684">
    <property type="entry name" value="Electron_Trans/Redox"/>
</dbReference>
<dbReference type="GO" id="GO:0051539">
    <property type="term" value="F:4 iron, 4 sulfur cluster binding"/>
    <property type="evidence" value="ECO:0007669"/>
    <property type="project" value="UniProtKB-KW"/>
</dbReference>
<evidence type="ECO:0000256" key="2">
    <source>
        <dbReference type="ARBA" id="ARBA00022485"/>
    </source>
</evidence>
<evidence type="ECO:0000259" key="9">
    <source>
        <dbReference type="PROSITE" id="PS51379"/>
    </source>
</evidence>
<dbReference type="Pfam" id="PF11614">
    <property type="entry name" value="FixG_C"/>
    <property type="match status" value="1"/>
</dbReference>
<evidence type="ECO:0000256" key="5">
    <source>
        <dbReference type="ARBA" id="ARBA00023004"/>
    </source>
</evidence>
<evidence type="ECO:0000256" key="6">
    <source>
        <dbReference type="ARBA" id="ARBA00023014"/>
    </source>
</evidence>
<keyword evidence="1" id="KW-0813">Transport</keyword>
<dbReference type="InterPro" id="IPR014116">
    <property type="entry name" value="Cyt_c_oxidase_cbb3_FixG"/>
</dbReference>
<evidence type="ECO:0000256" key="7">
    <source>
        <dbReference type="SAM" id="MobiDB-lite"/>
    </source>
</evidence>
<feature type="region of interest" description="Disordered" evidence="7">
    <location>
        <begin position="1"/>
        <end position="52"/>
    </location>
</feature>
<dbReference type="InterPro" id="IPR017900">
    <property type="entry name" value="4Fe4S_Fe_S_CS"/>
</dbReference>
<dbReference type="InterPro" id="IPR013783">
    <property type="entry name" value="Ig-like_fold"/>
</dbReference>
<keyword evidence="3" id="KW-0479">Metal-binding</keyword>
<dbReference type="EMBL" id="PIPI01000006">
    <property type="protein sequence ID" value="RUO19103.1"/>
    <property type="molecule type" value="Genomic_DNA"/>
</dbReference>
<dbReference type="GO" id="GO:0005886">
    <property type="term" value="C:plasma membrane"/>
    <property type="evidence" value="ECO:0007669"/>
    <property type="project" value="TreeGrafter"/>
</dbReference>
<dbReference type="OrthoDB" id="9811700at2"/>
<dbReference type="PROSITE" id="PS00198">
    <property type="entry name" value="4FE4S_FER_1"/>
    <property type="match status" value="1"/>
</dbReference>
<keyword evidence="11" id="KW-1185">Reference proteome</keyword>
<dbReference type="InterPro" id="IPR032879">
    <property type="entry name" value="FixG_C"/>
</dbReference>
<keyword evidence="4" id="KW-0249">Electron transport</keyword>
<dbReference type="AlphaFoldDB" id="A0A432VRW7"/>
<evidence type="ECO:0000313" key="11">
    <source>
        <dbReference type="Proteomes" id="UP000288212"/>
    </source>
</evidence>
<proteinExistence type="predicted"/>
<dbReference type="Pfam" id="PF13746">
    <property type="entry name" value="Fer4_18"/>
    <property type="match status" value="1"/>
</dbReference>
<keyword evidence="6" id="KW-0411">Iron-sulfur</keyword>
<dbReference type="PANTHER" id="PTHR30176:SF3">
    <property type="entry name" value="FERREDOXIN-TYPE PROTEIN NAPH"/>
    <property type="match status" value="1"/>
</dbReference>
<evidence type="ECO:0000256" key="1">
    <source>
        <dbReference type="ARBA" id="ARBA00022448"/>
    </source>
</evidence>
<dbReference type="Proteomes" id="UP000288212">
    <property type="component" value="Unassembled WGS sequence"/>
</dbReference>
<evidence type="ECO:0000313" key="10">
    <source>
        <dbReference type="EMBL" id="RUO19103.1"/>
    </source>
</evidence>
<comment type="caution">
    <text evidence="10">The sequence shown here is derived from an EMBL/GenBank/DDBJ whole genome shotgun (WGS) entry which is preliminary data.</text>
</comment>
<feature type="transmembrane region" description="Helical" evidence="8">
    <location>
        <begin position="189"/>
        <end position="206"/>
    </location>
</feature>
<feature type="transmembrane region" description="Helical" evidence="8">
    <location>
        <begin position="71"/>
        <end position="88"/>
    </location>
</feature>
<dbReference type="Gene3D" id="2.60.40.10">
    <property type="entry name" value="Immunoglobulins"/>
    <property type="match status" value="1"/>
</dbReference>
<dbReference type="PANTHER" id="PTHR30176">
    <property type="entry name" value="FERREDOXIN-TYPE PROTEIN NAPH"/>
    <property type="match status" value="1"/>
</dbReference>
<dbReference type="NCBIfam" id="TIGR02745">
    <property type="entry name" value="ccoG_rdxA_fixG"/>
    <property type="match status" value="1"/>
</dbReference>
<gene>
    <name evidence="10" type="primary">ccoG</name>
    <name evidence="10" type="ORF">CWE06_08670</name>
</gene>
<dbReference type="InterPro" id="IPR017896">
    <property type="entry name" value="4Fe4S_Fe-S-bd"/>
</dbReference>
<feature type="domain" description="4Fe-4S ferredoxin-type" evidence="9">
    <location>
        <begin position="287"/>
        <end position="315"/>
    </location>
</feature>
<feature type="transmembrane region" description="Helical" evidence="8">
    <location>
        <begin position="218"/>
        <end position="237"/>
    </location>
</feature>
<feature type="transmembrane region" description="Helical" evidence="8">
    <location>
        <begin position="365"/>
        <end position="388"/>
    </location>
</feature>
<dbReference type="GO" id="GO:0046872">
    <property type="term" value="F:metal ion binding"/>
    <property type="evidence" value="ECO:0007669"/>
    <property type="project" value="UniProtKB-KW"/>
</dbReference>
<accession>A0A432VRW7</accession>
<evidence type="ECO:0000256" key="3">
    <source>
        <dbReference type="ARBA" id="ARBA00022723"/>
    </source>
</evidence>
<keyword evidence="8" id="KW-1133">Transmembrane helix</keyword>
<evidence type="ECO:0000256" key="4">
    <source>
        <dbReference type="ARBA" id="ARBA00022982"/>
    </source>
</evidence>
<keyword evidence="5" id="KW-0408">Iron</keyword>
<keyword evidence="2" id="KW-0004">4Fe-4S</keyword>
<dbReference type="Gene3D" id="3.30.70.20">
    <property type="match status" value="1"/>
</dbReference>
<feature type="transmembrane region" description="Helical" evidence="8">
    <location>
        <begin position="117"/>
        <end position="137"/>
    </location>
</feature>
<feature type="compositionally biased region" description="Polar residues" evidence="7">
    <location>
        <begin position="8"/>
        <end position="20"/>
    </location>
</feature>
<dbReference type="Pfam" id="PF12801">
    <property type="entry name" value="Fer4_5"/>
    <property type="match status" value="1"/>
</dbReference>
<keyword evidence="8" id="KW-0812">Transmembrane</keyword>
<reference evidence="10 11" key="1">
    <citation type="journal article" date="2011" name="Front. Microbiol.">
        <title>Genomic signatures of strain selection and enhancement in Bacillus atrophaeus var. globigii, a historical biowarfare simulant.</title>
        <authorList>
            <person name="Gibbons H.S."/>
            <person name="Broomall S.M."/>
            <person name="McNew L.A."/>
            <person name="Daligault H."/>
            <person name="Chapman C."/>
            <person name="Bruce D."/>
            <person name="Karavis M."/>
            <person name="Krepps M."/>
            <person name="McGregor P.A."/>
            <person name="Hong C."/>
            <person name="Park K.H."/>
            <person name="Akmal A."/>
            <person name="Feldman A."/>
            <person name="Lin J.S."/>
            <person name="Chang W.E."/>
            <person name="Higgs B.W."/>
            <person name="Demirev P."/>
            <person name="Lindquist J."/>
            <person name="Liem A."/>
            <person name="Fochler E."/>
            <person name="Read T.D."/>
            <person name="Tapia R."/>
            <person name="Johnson S."/>
            <person name="Bishop-Lilly K.A."/>
            <person name="Detter C."/>
            <person name="Han C."/>
            <person name="Sozhamannan S."/>
            <person name="Rosenzweig C.N."/>
            <person name="Skowronski E.W."/>
        </authorList>
    </citation>
    <scope>NUCLEOTIDE SEQUENCE [LARGE SCALE GENOMIC DNA]</scope>
    <source>
        <strain evidence="10 11">AK5</strain>
    </source>
</reference>